<feature type="region of interest" description="Disordered" evidence="1">
    <location>
        <begin position="1"/>
        <end position="36"/>
    </location>
</feature>
<gene>
    <name evidence="2" type="ORF">NDU88_004369</name>
</gene>
<dbReference type="EMBL" id="JANPWB010000005">
    <property type="protein sequence ID" value="KAJ1187594.1"/>
    <property type="molecule type" value="Genomic_DNA"/>
</dbReference>
<dbReference type="Proteomes" id="UP001066276">
    <property type="component" value="Chromosome 3_1"/>
</dbReference>
<dbReference type="AlphaFoldDB" id="A0AAV7UEY0"/>
<keyword evidence="3" id="KW-1185">Reference proteome</keyword>
<evidence type="ECO:0000313" key="2">
    <source>
        <dbReference type="EMBL" id="KAJ1187594.1"/>
    </source>
</evidence>
<organism evidence="2 3">
    <name type="scientific">Pleurodeles waltl</name>
    <name type="common">Iberian ribbed newt</name>
    <dbReference type="NCBI Taxonomy" id="8319"/>
    <lineage>
        <taxon>Eukaryota</taxon>
        <taxon>Metazoa</taxon>
        <taxon>Chordata</taxon>
        <taxon>Craniata</taxon>
        <taxon>Vertebrata</taxon>
        <taxon>Euteleostomi</taxon>
        <taxon>Amphibia</taxon>
        <taxon>Batrachia</taxon>
        <taxon>Caudata</taxon>
        <taxon>Salamandroidea</taxon>
        <taxon>Salamandridae</taxon>
        <taxon>Pleurodelinae</taxon>
        <taxon>Pleurodeles</taxon>
    </lineage>
</organism>
<name>A0AAV7UEY0_PLEWA</name>
<sequence>MAACQGGQEPLKPETVAQGTAKKRKGRGLQKPVPEFPTVWEEAEPEGDALELTGEQVAEMAEVPQLSQWQQEEGPTKEAFCEAQKMCPTLEGLRQQAAAQAAGEELGSHLIYWKYGLLYNEPKVPEPESAHVLVLHAGSEKPDCPSGGLAQENVEASQEDMKCWYDKNATLVEFQPGQKVWVMASEEARALQEKCIGLFEVVDCKSELTCLVDLQTPRNPLRVLHVNRLKPHFERTEFSMLLATHDEVEEENEPLPDLLSAGEKDGSVEGVNLSPSLTT</sequence>
<evidence type="ECO:0000313" key="3">
    <source>
        <dbReference type="Proteomes" id="UP001066276"/>
    </source>
</evidence>
<protein>
    <submittedName>
        <fullName evidence="2">Uncharacterized protein</fullName>
    </submittedName>
</protein>
<reference evidence="2" key="1">
    <citation type="journal article" date="2022" name="bioRxiv">
        <title>Sequencing and chromosome-scale assembly of the giantPleurodeles waltlgenome.</title>
        <authorList>
            <person name="Brown T."/>
            <person name="Elewa A."/>
            <person name="Iarovenko S."/>
            <person name="Subramanian E."/>
            <person name="Araus A.J."/>
            <person name="Petzold A."/>
            <person name="Susuki M."/>
            <person name="Suzuki K.-i.T."/>
            <person name="Hayashi T."/>
            <person name="Toyoda A."/>
            <person name="Oliveira C."/>
            <person name="Osipova E."/>
            <person name="Leigh N.D."/>
            <person name="Simon A."/>
            <person name="Yun M.H."/>
        </authorList>
    </citation>
    <scope>NUCLEOTIDE SEQUENCE</scope>
    <source>
        <strain evidence="2">20211129_DDA</strain>
        <tissue evidence="2">Liver</tissue>
    </source>
</reference>
<comment type="caution">
    <text evidence="2">The sequence shown here is derived from an EMBL/GenBank/DDBJ whole genome shotgun (WGS) entry which is preliminary data.</text>
</comment>
<accession>A0AAV7UEY0</accession>
<proteinExistence type="predicted"/>
<evidence type="ECO:0000256" key="1">
    <source>
        <dbReference type="SAM" id="MobiDB-lite"/>
    </source>
</evidence>
<feature type="region of interest" description="Disordered" evidence="1">
    <location>
        <begin position="247"/>
        <end position="279"/>
    </location>
</feature>